<dbReference type="RefSeq" id="XP_018225206.1">
    <property type="nucleotide sequence ID" value="XM_018371045.1"/>
</dbReference>
<keyword evidence="2" id="KW-1185">Reference proteome</keyword>
<dbReference type="PANTHER" id="PTHR28159">
    <property type="entry name" value="TRAFFICKING PROTEIN PARTICLE COMPLEX II-SPECIFIC SUBUNIT 65"/>
    <property type="match status" value="1"/>
</dbReference>
<dbReference type="VEuPathDB" id="FungiDB:T552_02507"/>
<dbReference type="EMBL" id="LFVZ01000011">
    <property type="protein sequence ID" value="KTW27015.1"/>
    <property type="molecule type" value="Genomic_DNA"/>
</dbReference>
<evidence type="ECO:0000313" key="2">
    <source>
        <dbReference type="Proteomes" id="UP000054454"/>
    </source>
</evidence>
<evidence type="ECO:0000313" key="1">
    <source>
        <dbReference type="EMBL" id="KTW27015.1"/>
    </source>
</evidence>
<comment type="caution">
    <text evidence="1">The sequence shown here is derived from an EMBL/GenBank/DDBJ whole genome shotgun (WGS) entry which is preliminary data.</text>
</comment>
<dbReference type="OrthoDB" id="5345392at2759"/>
<dbReference type="AlphaFoldDB" id="A0A0W4ZF48"/>
<sequence length="527" mass="60137">MIEEIGYFFTKTMLDIIIIAQDLSLDDGVEAILSAPRRRLLFHGMNQMDRISALKIPKPSSYKSLDEITKVFIVLTCKNKNLEVQHMKLASFLSCTVNGWIGDVQKYGSRVSSDEDEGEEVEEEFSGKERPNEGVNFFFKVLNSQKMIFEWNDGHAVIIWGTEIQIPFPRIRTSIPKVQLNVSITVKPDTLVMFNEEEKIKRDYMSINVLESLSSETMVYGVTPFLSMSRVSNISITSSSDRSPAIQVLRKVIRKVFSCRSAISLRTRSSMTMIPNFQRILLSVDIESCFLKQLSVLIENIEIKVKGQVAQRIENETKFPITLSFQEQFLILYYIPFDPSIDQGITDLLTLPVTIFVKMRPRLLDTNYTLLLMSQWHTTIHISKDQTQVSLYRSVIHTEAKTLNSSLFLQKSLINTNSDLSKSRSSSLSNAKSQFLNIFFTFTAPKYVRIWKVFEVKIALVNRSAIPKDIFISLLSKAHNFDCNSLPFISEKGSCFLLEENAIYALHKHISVNPVHVLPLINSIRVG</sequence>
<reference evidence="2" key="1">
    <citation type="journal article" date="2016" name="Nat. Commun.">
        <title>Genome analysis of three Pneumocystis species reveals adaptation mechanisms to life exclusively in mammalian hosts.</title>
        <authorList>
            <person name="Ma L."/>
            <person name="Chen Z."/>
            <person name="Huang D.W."/>
            <person name="Kutty G."/>
            <person name="Ishihara M."/>
            <person name="Wang H."/>
            <person name="Abouelleil A."/>
            <person name="Bishop L."/>
            <person name="Davey E."/>
            <person name="Deng R."/>
            <person name="Deng X."/>
            <person name="Fan L."/>
            <person name="Fantoni G."/>
            <person name="Fitzgerald M."/>
            <person name="Gogineni E."/>
            <person name="Goldberg J.M."/>
            <person name="Handley G."/>
            <person name="Hu X."/>
            <person name="Huber C."/>
            <person name="Jiao X."/>
            <person name="Jones K."/>
            <person name="Levin J.Z."/>
            <person name="Liu Y."/>
            <person name="Macdonald P."/>
            <person name="Melnikov A."/>
            <person name="Raley C."/>
            <person name="Sassi M."/>
            <person name="Sherman B.T."/>
            <person name="Song X."/>
            <person name="Sykes S."/>
            <person name="Tran B."/>
            <person name="Walsh L."/>
            <person name="Xia Y."/>
            <person name="Yang J."/>
            <person name="Young S."/>
            <person name="Zeng Q."/>
            <person name="Zheng X."/>
            <person name="Stephens R."/>
            <person name="Nusbaum C."/>
            <person name="Birren B.W."/>
            <person name="Azadi P."/>
            <person name="Lempicki R.A."/>
            <person name="Cuomo C.A."/>
            <person name="Kovacs J.A."/>
        </authorList>
    </citation>
    <scope>NUCLEOTIDE SEQUENCE [LARGE SCALE GENOMIC DNA]</scope>
    <source>
        <strain evidence="2">B80</strain>
    </source>
</reference>
<proteinExistence type="predicted"/>
<accession>A0A0W4ZF48</accession>
<dbReference type="GO" id="GO:0006891">
    <property type="term" value="P:intra-Golgi vesicle-mediated transport"/>
    <property type="evidence" value="ECO:0007669"/>
    <property type="project" value="InterPro"/>
</dbReference>
<dbReference type="GeneID" id="28937248"/>
<gene>
    <name evidence="1" type="ORF">T552_02507</name>
</gene>
<dbReference type="Proteomes" id="UP000054454">
    <property type="component" value="Unassembled WGS sequence"/>
</dbReference>
<dbReference type="GO" id="GO:0005802">
    <property type="term" value="C:trans-Golgi network"/>
    <property type="evidence" value="ECO:0007669"/>
    <property type="project" value="TreeGrafter"/>
</dbReference>
<dbReference type="GO" id="GO:1990071">
    <property type="term" value="C:TRAPPII protein complex"/>
    <property type="evidence" value="ECO:0007669"/>
    <property type="project" value="InterPro"/>
</dbReference>
<organism evidence="1 2">
    <name type="scientific">Pneumocystis carinii (strain B80)</name>
    <name type="common">Rat pneumocystis pneumonia agent</name>
    <name type="synonym">Pneumocystis carinii f. sp. carinii</name>
    <dbReference type="NCBI Taxonomy" id="1408658"/>
    <lineage>
        <taxon>Eukaryota</taxon>
        <taxon>Fungi</taxon>
        <taxon>Dikarya</taxon>
        <taxon>Ascomycota</taxon>
        <taxon>Taphrinomycotina</taxon>
        <taxon>Pneumocystomycetes</taxon>
        <taxon>Pneumocystaceae</taxon>
        <taxon>Pneumocystis</taxon>
    </lineage>
</organism>
<dbReference type="InterPro" id="IPR024662">
    <property type="entry name" value="Trs65"/>
</dbReference>
<name>A0A0W4ZF48_PNEC8</name>
<dbReference type="PANTHER" id="PTHR28159:SF1">
    <property type="entry name" value="TRAFFICKING PROTEIN PARTICLE COMPLEX II-SPECIFIC SUBUNIT 65"/>
    <property type="match status" value="1"/>
</dbReference>
<protein>
    <submittedName>
        <fullName evidence="1">Uncharacterized protein</fullName>
    </submittedName>
</protein>